<dbReference type="AlphaFoldDB" id="A0A243AQ63"/>
<feature type="transmembrane region" description="Helical" evidence="1">
    <location>
        <begin position="88"/>
        <end position="112"/>
    </location>
</feature>
<gene>
    <name evidence="2" type="ORF">BK732_02720</name>
</gene>
<accession>A0A243AQ63</accession>
<keyword evidence="1" id="KW-0812">Transmembrane</keyword>
<evidence type="ECO:0000313" key="2">
    <source>
        <dbReference type="EMBL" id="OTY28567.1"/>
    </source>
</evidence>
<keyword evidence="1" id="KW-1133">Transmembrane helix</keyword>
<dbReference type="Proteomes" id="UP000194860">
    <property type="component" value="Unassembled WGS sequence"/>
</dbReference>
<reference evidence="2 3" key="1">
    <citation type="submission" date="2016-10" db="EMBL/GenBank/DDBJ databases">
        <title>Comparative genomics of Bacillus thuringiensis reveals a path to pathogens against multiple invertebrate hosts.</title>
        <authorList>
            <person name="Zheng J."/>
            <person name="Gao Q."/>
            <person name="Liu H."/>
            <person name="Peng D."/>
            <person name="Ruan L."/>
            <person name="Sun M."/>
        </authorList>
    </citation>
    <scope>NUCLEOTIDE SEQUENCE [LARGE SCALE GENOMIC DNA]</scope>
    <source>
        <strain evidence="2">BGSC 4BM1</strain>
    </source>
</reference>
<keyword evidence="1" id="KW-0472">Membrane</keyword>
<sequence>MSKFLISYSFSILSFFISVMVLDLYDRMRKINEVTSLTILGKIIQSTTQMGVLTSYFGVLIILGGCLGELLFRGIILRFKLSYIISLLLYLLLAFSIFFIFLSVMVGVPAAYEEVRTLQMMYFIGITMICAVTFFVNRNIWEKK</sequence>
<evidence type="ECO:0000256" key="1">
    <source>
        <dbReference type="SAM" id="Phobius"/>
    </source>
</evidence>
<organism evidence="2 3">
    <name type="scientific">Bacillus thuringiensis serovar navarrensis</name>
    <dbReference type="NCBI Taxonomy" id="339658"/>
    <lineage>
        <taxon>Bacteria</taxon>
        <taxon>Bacillati</taxon>
        <taxon>Bacillota</taxon>
        <taxon>Bacilli</taxon>
        <taxon>Bacillales</taxon>
        <taxon>Bacillaceae</taxon>
        <taxon>Bacillus</taxon>
        <taxon>Bacillus cereus group</taxon>
    </lineage>
</organism>
<feature type="transmembrane region" description="Helical" evidence="1">
    <location>
        <begin position="118"/>
        <end position="136"/>
    </location>
</feature>
<comment type="caution">
    <text evidence="2">The sequence shown here is derived from an EMBL/GenBank/DDBJ whole genome shotgun (WGS) entry which is preliminary data.</text>
</comment>
<feature type="transmembrane region" description="Helical" evidence="1">
    <location>
        <begin position="56"/>
        <end position="76"/>
    </location>
</feature>
<name>A0A243AQ63_BACTU</name>
<dbReference type="EMBL" id="NFDG01000019">
    <property type="protein sequence ID" value="OTY28567.1"/>
    <property type="molecule type" value="Genomic_DNA"/>
</dbReference>
<feature type="transmembrane region" description="Helical" evidence="1">
    <location>
        <begin position="5"/>
        <end position="25"/>
    </location>
</feature>
<evidence type="ECO:0000313" key="3">
    <source>
        <dbReference type="Proteomes" id="UP000194860"/>
    </source>
</evidence>
<protein>
    <submittedName>
        <fullName evidence="2">Uncharacterized protein</fullName>
    </submittedName>
</protein>
<proteinExistence type="predicted"/>